<sequence>MIKEYSPLSIIHLKTGSSFLRPVQTLPELAKLSDPAISVMTDLTKVSVVSVRARTSMDKANAKMIRYGVRLLLVLDDNEQVAGLLTATDVLGEKPMRYLQNMGGTHADIMVRDIMTTQRELEALKIEDVKNARVGEIVATLKKSHRQHALVVAEGADGKQAVCGLFSITQIARQLGAQVQSFELARTFAEIDAVISRG</sequence>
<dbReference type="Proteomes" id="UP000070578">
    <property type="component" value="Unassembled WGS sequence"/>
</dbReference>
<proteinExistence type="predicted"/>
<protein>
    <submittedName>
        <fullName evidence="3">CBS domain containing protein</fullName>
    </submittedName>
</protein>
<gene>
    <name evidence="3" type="ORF">AWT59_0932</name>
</gene>
<comment type="caution">
    <text evidence="3">The sequence shown here is derived from an EMBL/GenBank/DDBJ whole genome shotgun (WGS) entry which is preliminary data.</text>
</comment>
<dbReference type="SMART" id="SM00116">
    <property type="entry name" value="CBS"/>
    <property type="match status" value="1"/>
</dbReference>
<evidence type="ECO:0000313" key="4">
    <source>
        <dbReference type="Proteomes" id="UP000070578"/>
    </source>
</evidence>
<keyword evidence="1" id="KW-0129">CBS domain</keyword>
<dbReference type="Gene3D" id="3.10.580.10">
    <property type="entry name" value="CBS-domain"/>
    <property type="match status" value="1"/>
</dbReference>
<evidence type="ECO:0000313" key="3">
    <source>
        <dbReference type="EMBL" id="KXS32923.1"/>
    </source>
</evidence>
<reference evidence="3 4" key="2">
    <citation type="submission" date="2016-03" db="EMBL/GenBank/DDBJ databases">
        <title>New uncultured bacterium of the family Gallionellaceae from acid mine drainage: description and reconstruction of genome based on metagenomic analysis of microbial community.</title>
        <authorList>
            <person name="Kadnikov V."/>
            <person name="Ivasenko D."/>
            <person name="Beletsky A."/>
            <person name="Mardanov A."/>
            <person name="Danilova E."/>
            <person name="Pimenov N."/>
            <person name="Karnachuk O."/>
            <person name="Ravin N."/>
        </authorList>
    </citation>
    <scope>NUCLEOTIDE SEQUENCE [LARGE SCALE GENOMIC DNA]</scope>
    <source>
        <strain evidence="3">ShG14-8</strain>
    </source>
</reference>
<organism evidence="3 4">
    <name type="scientific">Candidatus Gallionella acididurans</name>
    <dbReference type="NCBI Taxonomy" id="1796491"/>
    <lineage>
        <taxon>Bacteria</taxon>
        <taxon>Pseudomonadati</taxon>
        <taxon>Pseudomonadota</taxon>
        <taxon>Betaproteobacteria</taxon>
        <taxon>Nitrosomonadales</taxon>
        <taxon>Gallionellaceae</taxon>
        <taxon>Gallionella</taxon>
    </lineage>
</organism>
<dbReference type="Pfam" id="PF00571">
    <property type="entry name" value="CBS"/>
    <property type="match status" value="1"/>
</dbReference>
<dbReference type="InterPro" id="IPR000644">
    <property type="entry name" value="CBS_dom"/>
</dbReference>
<dbReference type="EMBL" id="LSLI01000015">
    <property type="protein sequence ID" value="KXS32923.1"/>
    <property type="molecule type" value="Genomic_DNA"/>
</dbReference>
<accession>A0A139BVI7</accession>
<reference evidence="3 4" key="1">
    <citation type="submission" date="2016-02" db="EMBL/GenBank/DDBJ databases">
        <authorList>
            <person name="Wen L."/>
            <person name="He K."/>
            <person name="Yang H."/>
        </authorList>
    </citation>
    <scope>NUCLEOTIDE SEQUENCE [LARGE SCALE GENOMIC DNA]</scope>
    <source>
        <strain evidence="3">ShG14-8</strain>
    </source>
</reference>
<evidence type="ECO:0000256" key="1">
    <source>
        <dbReference type="PROSITE-ProRule" id="PRU00703"/>
    </source>
</evidence>
<evidence type="ECO:0000259" key="2">
    <source>
        <dbReference type="PROSITE" id="PS51371"/>
    </source>
</evidence>
<name>A0A139BVI7_9PROT</name>
<dbReference type="InterPro" id="IPR046342">
    <property type="entry name" value="CBS_dom_sf"/>
</dbReference>
<dbReference type="PROSITE" id="PS51371">
    <property type="entry name" value="CBS"/>
    <property type="match status" value="1"/>
</dbReference>
<feature type="domain" description="CBS" evidence="2">
    <location>
        <begin position="43"/>
        <end position="101"/>
    </location>
</feature>
<dbReference type="CDD" id="cd04640">
    <property type="entry name" value="CBS_pair_proteobact"/>
    <property type="match status" value="1"/>
</dbReference>
<dbReference type="SUPFAM" id="SSF54631">
    <property type="entry name" value="CBS-domain pair"/>
    <property type="match status" value="1"/>
</dbReference>
<dbReference type="AlphaFoldDB" id="A0A139BVI7"/>